<keyword evidence="1" id="KW-1133">Transmembrane helix</keyword>
<dbReference type="RefSeq" id="WP_139072287.1">
    <property type="nucleotide sequence ID" value="NZ_CP040899.1"/>
</dbReference>
<accession>A0ABX5VSK9</accession>
<reference evidence="2 3" key="1">
    <citation type="submission" date="2019-05" db="EMBL/GenBank/DDBJ databases">
        <title>Georgenia *** sp. nov., and Georgenia *** sp. nov., isolated from the intestinal contents of plateau pika (Ochotona curzoniae) in the Qinghai-Tibet plateau of China.</title>
        <authorList>
            <person name="Tian Z."/>
        </authorList>
    </citation>
    <scope>NUCLEOTIDE SEQUENCE [LARGE SCALE GENOMIC DNA]</scope>
    <source>
        <strain evidence="2 3">Z294</strain>
    </source>
</reference>
<gene>
    <name evidence="2" type="ORF">FE251_15165</name>
</gene>
<dbReference type="Proteomes" id="UP000313948">
    <property type="component" value="Chromosome"/>
</dbReference>
<keyword evidence="1" id="KW-0472">Membrane</keyword>
<keyword evidence="1" id="KW-0812">Transmembrane</keyword>
<protein>
    <submittedName>
        <fullName evidence="2">DUF1049 domain-containing protein</fullName>
    </submittedName>
</protein>
<evidence type="ECO:0000313" key="3">
    <source>
        <dbReference type="Proteomes" id="UP000313948"/>
    </source>
</evidence>
<feature type="transmembrane region" description="Helical" evidence="1">
    <location>
        <begin position="51"/>
        <end position="68"/>
    </location>
</feature>
<dbReference type="EMBL" id="CP040899">
    <property type="protein sequence ID" value="QDB80558.1"/>
    <property type="molecule type" value="Genomic_DNA"/>
</dbReference>
<name>A0ABX5VSK9_9MICO</name>
<proteinExistence type="predicted"/>
<evidence type="ECO:0000313" key="2">
    <source>
        <dbReference type="EMBL" id="QDB80558.1"/>
    </source>
</evidence>
<sequence>MTNEEPGRRGTVAPSTWVGLALAVLAIVFVLQNQGRVTIQLLWMRVGAPMWLVLLILFLVGWAVGALVRRRRRR</sequence>
<evidence type="ECO:0000256" key="1">
    <source>
        <dbReference type="SAM" id="Phobius"/>
    </source>
</evidence>
<organism evidence="2 3">
    <name type="scientific">Georgenia wutianyii</name>
    <dbReference type="NCBI Taxonomy" id="2585135"/>
    <lineage>
        <taxon>Bacteria</taxon>
        <taxon>Bacillati</taxon>
        <taxon>Actinomycetota</taxon>
        <taxon>Actinomycetes</taxon>
        <taxon>Micrococcales</taxon>
        <taxon>Bogoriellaceae</taxon>
        <taxon>Georgenia</taxon>
    </lineage>
</organism>
<keyword evidence="3" id="KW-1185">Reference proteome</keyword>
<feature type="transmembrane region" description="Helical" evidence="1">
    <location>
        <begin position="12"/>
        <end position="31"/>
    </location>
</feature>